<organism evidence="11">
    <name type="scientific">Pseudomonas tritici</name>
    <dbReference type="NCBI Taxonomy" id="2745518"/>
    <lineage>
        <taxon>Bacteria</taxon>
        <taxon>Pseudomonadati</taxon>
        <taxon>Pseudomonadota</taxon>
        <taxon>Gammaproteobacteria</taxon>
        <taxon>Pseudomonadales</taxon>
        <taxon>Pseudomonadaceae</taxon>
        <taxon>Pseudomonas</taxon>
    </lineage>
</organism>
<dbReference type="Pfam" id="PF00345">
    <property type="entry name" value="PapD_N"/>
    <property type="match status" value="1"/>
</dbReference>
<evidence type="ECO:0000256" key="3">
    <source>
        <dbReference type="ARBA" id="ARBA00022558"/>
    </source>
</evidence>
<reference evidence="11" key="1">
    <citation type="journal article" date="2020" name="Microorganisms">
        <title>Reliable Identification of Environmental Pseudomonas Isolates Using the rpoD Gene.</title>
        <authorList>
            <consortium name="The Broad Institute Genome Sequencing Platform"/>
            <person name="Girard L."/>
            <person name="Lood C."/>
            <person name="Rokni-Zadeh H."/>
            <person name="van Noort V."/>
            <person name="Lavigne R."/>
            <person name="De Mot R."/>
        </authorList>
    </citation>
    <scope>NUCLEOTIDE SEQUENCE [LARGE SCALE GENOMIC DNA]</scope>
    <source>
        <strain evidence="11">SWRI145</strain>
    </source>
</reference>
<dbReference type="SUPFAM" id="SSF49584">
    <property type="entry name" value="Periplasmic chaperone C-domain"/>
    <property type="match status" value="1"/>
</dbReference>
<dbReference type="GO" id="GO:0071555">
    <property type="term" value="P:cell wall organization"/>
    <property type="evidence" value="ECO:0007669"/>
    <property type="project" value="InterPro"/>
</dbReference>
<dbReference type="EMBL" id="JABWQF010000004">
    <property type="protein sequence ID" value="MBC3291716.1"/>
    <property type="molecule type" value="Genomic_DNA"/>
</dbReference>
<evidence type="ECO:0000259" key="9">
    <source>
        <dbReference type="Pfam" id="PF00345"/>
    </source>
</evidence>
<comment type="subcellular location">
    <subcellularLocation>
        <location evidence="1 7">Periplasm</location>
    </subcellularLocation>
</comment>
<evidence type="ECO:0000256" key="4">
    <source>
        <dbReference type="ARBA" id="ARBA00022729"/>
    </source>
</evidence>
<evidence type="ECO:0000256" key="2">
    <source>
        <dbReference type="ARBA" id="ARBA00007399"/>
    </source>
</evidence>
<dbReference type="PANTHER" id="PTHR30251">
    <property type="entry name" value="PILUS ASSEMBLY CHAPERONE"/>
    <property type="match status" value="1"/>
</dbReference>
<feature type="chain" id="PRO_5034118762" evidence="8">
    <location>
        <begin position="28"/>
        <end position="253"/>
    </location>
</feature>
<evidence type="ECO:0000256" key="7">
    <source>
        <dbReference type="RuleBase" id="RU003918"/>
    </source>
</evidence>
<evidence type="ECO:0000256" key="5">
    <source>
        <dbReference type="ARBA" id="ARBA00022764"/>
    </source>
</evidence>
<dbReference type="InterPro" id="IPR013783">
    <property type="entry name" value="Ig-like_fold"/>
</dbReference>
<dbReference type="InterPro" id="IPR008962">
    <property type="entry name" value="PapD-like_sf"/>
</dbReference>
<dbReference type="PROSITE" id="PS00635">
    <property type="entry name" value="PILI_CHAPERONE"/>
    <property type="match status" value="1"/>
</dbReference>
<keyword evidence="3" id="KW-1029">Fimbrium biogenesis</keyword>
<accession>A0A8H9YQ11</accession>
<dbReference type="InterPro" id="IPR016147">
    <property type="entry name" value="Pili_assmbl_chaperone_N"/>
</dbReference>
<dbReference type="InterPro" id="IPR050643">
    <property type="entry name" value="Periplasmic_pilus_chap"/>
</dbReference>
<feature type="domain" description="Pili assembly chaperone N-terminal" evidence="9">
    <location>
        <begin position="29"/>
        <end position="146"/>
    </location>
</feature>
<feature type="signal peptide" evidence="8">
    <location>
        <begin position="1"/>
        <end position="27"/>
    </location>
</feature>
<dbReference type="InterPro" id="IPR036316">
    <property type="entry name" value="Pili_assmbl_chap_C_dom_sf"/>
</dbReference>
<dbReference type="PRINTS" id="PR00969">
    <property type="entry name" value="CHAPERONPILI"/>
</dbReference>
<dbReference type="Pfam" id="PF02753">
    <property type="entry name" value="PapD_C"/>
    <property type="match status" value="1"/>
</dbReference>
<name>A0A8H9YQ11_9PSED</name>
<sequence length="253" mass="27346">MKKIHLKKSVVTVTLLAGLMMTQQVSAAIALDRTRVVYNGGEKSVSLNLSNENKNLPYLAQAWMEDAQGNKITSPFTVLPPVQRVEPGARSQVKVQAAAAVGALPQDRETLFYFNLREIPPRSTKPNTLQIALQTRIKMFYRPAAIALDKTDAAGGEWTEKLTLTLQGDQFTVNNPTPYFVTIVEGAPSVKGAAIGFEPVMVAPKSSLPIKASAAAFGNSPVFSYVNDYGGRPKIQFSCSGATCTGKLIQDKK</sequence>
<evidence type="ECO:0000256" key="6">
    <source>
        <dbReference type="ARBA" id="ARBA00023186"/>
    </source>
</evidence>
<evidence type="ECO:0000313" key="11">
    <source>
        <dbReference type="EMBL" id="MBC3291716.1"/>
    </source>
</evidence>
<keyword evidence="4 8" id="KW-0732">Signal</keyword>
<dbReference type="AlphaFoldDB" id="A0A8H9YQ11"/>
<dbReference type="GO" id="GO:0030288">
    <property type="term" value="C:outer membrane-bounded periplasmic space"/>
    <property type="evidence" value="ECO:0007669"/>
    <property type="project" value="InterPro"/>
</dbReference>
<dbReference type="FunFam" id="2.60.40.10:FF:000458">
    <property type="entry name" value="Molecular chaperone FimC"/>
    <property type="match status" value="1"/>
</dbReference>
<evidence type="ECO:0000259" key="10">
    <source>
        <dbReference type="Pfam" id="PF02753"/>
    </source>
</evidence>
<gene>
    <name evidence="11" type="ORF">HU722_09290</name>
</gene>
<dbReference type="InterPro" id="IPR001829">
    <property type="entry name" value="Pili_assmbl_chaperone_bac"/>
</dbReference>
<dbReference type="PANTHER" id="PTHR30251:SF6">
    <property type="entry name" value="FIMBRIAL CHAPERONE YFCS-RELATED"/>
    <property type="match status" value="1"/>
</dbReference>
<dbReference type="InterPro" id="IPR016148">
    <property type="entry name" value="Pili_assmbl_chaperone_C"/>
</dbReference>
<evidence type="ECO:0000256" key="1">
    <source>
        <dbReference type="ARBA" id="ARBA00004418"/>
    </source>
</evidence>
<dbReference type="Gene3D" id="2.60.40.10">
    <property type="entry name" value="Immunoglobulins"/>
    <property type="match status" value="2"/>
</dbReference>
<keyword evidence="6 7" id="KW-0143">Chaperone</keyword>
<keyword evidence="5" id="KW-0574">Periplasm</keyword>
<protein>
    <submittedName>
        <fullName evidence="11">Fimbria/pilus periplasmic chaperone</fullName>
    </submittedName>
</protein>
<comment type="similarity">
    <text evidence="2 7">Belongs to the periplasmic pilus chaperone family.</text>
</comment>
<proteinExistence type="inferred from homology"/>
<feature type="domain" description="Pili assembly chaperone C-terminal" evidence="10">
    <location>
        <begin position="173"/>
        <end position="232"/>
    </location>
</feature>
<comment type="caution">
    <text evidence="11">The sequence shown here is derived from an EMBL/GenBank/DDBJ whole genome shotgun (WGS) entry which is preliminary data.</text>
</comment>
<dbReference type="InterPro" id="IPR018046">
    <property type="entry name" value="Pili_assmbl_chaperone_CS"/>
</dbReference>
<evidence type="ECO:0000256" key="8">
    <source>
        <dbReference type="SAM" id="SignalP"/>
    </source>
</evidence>
<dbReference type="SUPFAM" id="SSF49354">
    <property type="entry name" value="PapD-like"/>
    <property type="match status" value="1"/>
</dbReference>